<dbReference type="InterPro" id="IPR005754">
    <property type="entry name" value="Sortase"/>
</dbReference>
<dbReference type="InterPro" id="IPR023365">
    <property type="entry name" value="Sortase_dom-sf"/>
</dbReference>
<name>A0ABV5QZG8_9ACTN</name>
<comment type="caution">
    <text evidence="3">The sequence shown here is derived from an EMBL/GenBank/DDBJ whole genome shotgun (WGS) entry which is preliminary data.</text>
</comment>
<evidence type="ECO:0000256" key="2">
    <source>
        <dbReference type="SAM" id="MobiDB-lite"/>
    </source>
</evidence>
<keyword evidence="4" id="KW-1185">Reference proteome</keyword>
<accession>A0ABV5QZG8</accession>
<dbReference type="InterPro" id="IPR042001">
    <property type="entry name" value="Sortase_F"/>
</dbReference>
<dbReference type="SUPFAM" id="SSF63817">
    <property type="entry name" value="Sortase"/>
    <property type="match status" value="1"/>
</dbReference>
<keyword evidence="1" id="KW-0378">Hydrolase</keyword>
<dbReference type="CDD" id="cd05829">
    <property type="entry name" value="Sortase_F"/>
    <property type="match status" value="1"/>
</dbReference>
<protein>
    <submittedName>
        <fullName evidence="3">Class F sortase</fullName>
    </submittedName>
</protein>
<evidence type="ECO:0000256" key="1">
    <source>
        <dbReference type="ARBA" id="ARBA00022801"/>
    </source>
</evidence>
<organism evidence="3 4">
    <name type="scientific">Streptomyces yanii</name>
    <dbReference type="NCBI Taxonomy" id="78510"/>
    <lineage>
        <taxon>Bacteria</taxon>
        <taxon>Bacillati</taxon>
        <taxon>Actinomycetota</taxon>
        <taxon>Actinomycetes</taxon>
        <taxon>Kitasatosporales</taxon>
        <taxon>Streptomycetaceae</taxon>
        <taxon>Streptomyces</taxon>
    </lineage>
</organism>
<gene>
    <name evidence="3" type="ORF">ACFFTL_01210</name>
</gene>
<dbReference type="NCBIfam" id="NF033748">
    <property type="entry name" value="class_F_sortase"/>
    <property type="match status" value="1"/>
</dbReference>
<feature type="compositionally biased region" description="Pro residues" evidence="2">
    <location>
        <begin position="65"/>
        <end position="77"/>
    </location>
</feature>
<feature type="region of interest" description="Disordered" evidence="2">
    <location>
        <begin position="65"/>
        <end position="95"/>
    </location>
</feature>
<dbReference type="RefSeq" id="WP_345510540.1">
    <property type="nucleotide sequence ID" value="NZ_BAAAXD010000007.1"/>
</dbReference>
<dbReference type="Gene3D" id="2.40.260.10">
    <property type="entry name" value="Sortase"/>
    <property type="match status" value="1"/>
</dbReference>
<sequence length="244" mass="25105">MAAPQSSDSTPSRPGSPAIGRALLWPAAAAGLGLLLIYNSLGVSDDNKPLTTPAVLAPAVPGPDVPAAPAPAPPAPTTPSASASPQGLAMPASKPKRLRIPTIAVDAPFTPLSIGPTGQLNAPPPNDKNLVGWFKDGATPGERGASIVAGHVDTTTGPAVFLQLQFLKPGAKVDITRTDGSVASFKVDSVETFSKANFPDKRVYADTPSAQLRLITCGGNYDRKAKDYKDNVVVFAHLDKATRA</sequence>
<dbReference type="Proteomes" id="UP001589710">
    <property type="component" value="Unassembled WGS sequence"/>
</dbReference>
<evidence type="ECO:0000313" key="4">
    <source>
        <dbReference type="Proteomes" id="UP001589710"/>
    </source>
</evidence>
<dbReference type="Pfam" id="PF04203">
    <property type="entry name" value="Sortase"/>
    <property type="match status" value="1"/>
</dbReference>
<reference evidence="3 4" key="1">
    <citation type="submission" date="2024-09" db="EMBL/GenBank/DDBJ databases">
        <authorList>
            <person name="Sun Q."/>
            <person name="Mori K."/>
        </authorList>
    </citation>
    <scope>NUCLEOTIDE SEQUENCE [LARGE SCALE GENOMIC DNA]</scope>
    <source>
        <strain evidence="3 4">JCM 3331</strain>
    </source>
</reference>
<evidence type="ECO:0000313" key="3">
    <source>
        <dbReference type="EMBL" id="MFB9570989.1"/>
    </source>
</evidence>
<dbReference type="EMBL" id="JBHMCG010000006">
    <property type="protein sequence ID" value="MFB9570989.1"/>
    <property type="molecule type" value="Genomic_DNA"/>
</dbReference>
<proteinExistence type="predicted"/>